<evidence type="ECO:0000256" key="2">
    <source>
        <dbReference type="ARBA" id="ARBA00022448"/>
    </source>
</evidence>
<dbReference type="GO" id="GO:0055085">
    <property type="term" value="P:transmembrane transport"/>
    <property type="evidence" value="ECO:0007669"/>
    <property type="project" value="InterPro"/>
</dbReference>
<evidence type="ECO:0000313" key="12">
    <source>
        <dbReference type="EMBL" id="VDN46950.1"/>
    </source>
</evidence>
<feature type="transmembrane region" description="Helical" evidence="10">
    <location>
        <begin position="38"/>
        <end position="56"/>
    </location>
</feature>
<dbReference type="KEGG" id="cbar:PATL70BA_1076"/>
<evidence type="ECO:0000313" key="13">
    <source>
        <dbReference type="Proteomes" id="UP000279029"/>
    </source>
</evidence>
<dbReference type="PROSITE" id="PS50928">
    <property type="entry name" value="ABC_TM1"/>
    <property type="match status" value="1"/>
</dbReference>
<dbReference type="GO" id="GO:0015833">
    <property type="term" value="P:peptide transport"/>
    <property type="evidence" value="ECO:0007669"/>
    <property type="project" value="UniProtKB-KW"/>
</dbReference>
<sequence length="401" mass="45486">MADKRFVFIKDNTEDMEVSRPSLTYWQDAWRRLKKNKLAMVGAFTIIIVLLFGLFGPSMTKYSYSDQLNKFKNLPPRLEIFDVGENVNFHLSNDYNIFLVTDDGEVYDRLEPDKLQRDMINKIYVYKYGTEDDFEEVTLDFSYNLLPSKQGFDYDHTIEYNGVVYTQPNDKIFNRTFPFGTDDLGRDILTRVMYGTRISLMIAFIATLVNLMIGVVYGSISGFEGGKVDEFMMRIVDIINSVPLILYVILLMVTFKDNDGLTNIVIALSTVYWVSMARLVRGQMLALKEQEFVLAASVIGVPRYKIIFRHLIPNAMGPIIVSMTMMIPSAVFTEAFLSFIGLGVSAPQASLGTLANNSLSGLLTYPYQLFFPALTIAIIILAFNFLGDGLRDALDPRLRKG</sequence>
<dbReference type="PANTHER" id="PTHR43386:SF24">
    <property type="entry name" value="OLIGOPEPTIDE TRANSPORT SYSTEM PERMEASE PROTEIN AMID"/>
    <property type="match status" value="1"/>
</dbReference>
<dbReference type="Pfam" id="PF12911">
    <property type="entry name" value="OppC_N"/>
    <property type="match status" value="1"/>
</dbReference>
<evidence type="ECO:0000256" key="1">
    <source>
        <dbReference type="ARBA" id="ARBA00004651"/>
    </source>
</evidence>
<dbReference type="RefSeq" id="WP_125136363.1">
    <property type="nucleotide sequence ID" value="NZ_LR130778.1"/>
</dbReference>
<keyword evidence="4 10" id="KW-0812">Transmembrane</keyword>
<evidence type="ECO:0000256" key="8">
    <source>
        <dbReference type="ARBA" id="ARBA00023136"/>
    </source>
</evidence>
<keyword evidence="2 10" id="KW-0813">Transport</keyword>
<evidence type="ECO:0000256" key="9">
    <source>
        <dbReference type="ARBA" id="ARBA00024202"/>
    </source>
</evidence>
<feature type="transmembrane region" description="Helical" evidence="10">
    <location>
        <begin position="261"/>
        <end position="280"/>
    </location>
</feature>
<accession>A0A3P7P0E2</accession>
<dbReference type="PANTHER" id="PTHR43386">
    <property type="entry name" value="OLIGOPEPTIDE TRANSPORT SYSTEM PERMEASE PROTEIN APPC"/>
    <property type="match status" value="1"/>
</dbReference>
<dbReference type="Proteomes" id="UP000279029">
    <property type="component" value="Chromosome"/>
</dbReference>
<evidence type="ECO:0000259" key="11">
    <source>
        <dbReference type="PROSITE" id="PS50928"/>
    </source>
</evidence>
<comment type="subcellular location">
    <subcellularLocation>
        <location evidence="1 10">Cell membrane</location>
        <topology evidence="1 10">Multi-pass membrane protein</topology>
    </subcellularLocation>
</comment>
<evidence type="ECO:0000256" key="3">
    <source>
        <dbReference type="ARBA" id="ARBA00022475"/>
    </source>
</evidence>
<gene>
    <name evidence="12" type="ORF">PATL70BA_1076</name>
</gene>
<dbReference type="EMBL" id="LR130778">
    <property type="protein sequence ID" value="VDN46950.1"/>
    <property type="molecule type" value="Genomic_DNA"/>
</dbReference>
<comment type="similarity">
    <text evidence="9">Belongs to the binding-protein-dependent transport system permease family. OppBC subfamily.</text>
</comment>
<dbReference type="Pfam" id="PF00528">
    <property type="entry name" value="BPD_transp_1"/>
    <property type="match status" value="1"/>
</dbReference>
<dbReference type="SUPFAM" id="SSF161098">
    <property type="entry name" value="MetI-like"/>
    <property type="match status" value="1"/>
</dbReference>
<evidence type="ECO:0000256" key="10">
    <source>
        <dbReference type="RuleBase" id="RU363032"/>
    </source>
</evidence>
<evidence type="ECO:0000256" key="5">
    <source>
        <dbReference type="ARBA" id="ARBA00022856"/>
    </source>
</evidence>
<name>A0A3P7P0E2_9FIRM</name>
<organism evidence="12 13">
    <name type="scientific">Petrocella atlantisensis</name>
    <dbReference type="NCBI Taxonomy" id="2173034"/>
    <lineage>
        <taxon>Bacteria</taxon>
        <taxon>Bacillati</taxon>
        <taxon>Bacillota</taxon>
        <taxon>Clostridia</taxon>
        <taxon>Lachnospirales</taxon>
        <taxon>Vallitaleaceae</taxon>
        <taxon>Petrocella</taxon>
    </lineage>
</organism>
<dbReference type="CDD" id="cd06261">
    <property type="entry name" value="TM_PBP2"/>
    <property type="match status" value="1"/>
</dbReference>
<dbReference type="GO" id="GO:0005886">
    <property type="term" value="C:plasma membrane"/>
    <property type="evidence" value="ECO:0007669"/>
    <property type="project" value="UniProtKB-SubCell"/>
</dbReference>
<proteinExistence type="inferred from homology"/>
<keyword evidence="3" id="KW-1003">Cell membrane</keyword>
<keyword evidence="6" id="KW-0653">Protein transport</keyword>
<dbReference type="OrthoDB" id="9783218at2"/>
<dbReference type="InterPro" id="IPR000515">
    <property type="entry name" value="MetI-like"/>
</dbReference>
<reference evidence="12 13" key="1">
    <citation type="submission" date="2018-09" db="EMBL/GenBank/DDBJ databases">
        <authorList>
            <person name="Postec A."/>
        </authorList>
    </citation>
    <scope>NUCLEOTIDE SEQUENCE [LARGE SCALE GENOMIC DNA]</scope>
    <source>
        <strain evidence="12">70B-A</strain>
    </source>
</reference>
<dbReference type="GO" id="GO:0015031">
    <property type="term" value="P:protein transport"/>
    <property type="evidence" value="ECO:0007669"/>
    <property type="project" value="UniProtKB-KW"/>
</dbReference>
<feature type="domain" description="ABC transmembrane type-1" evidence="11">
    <location>
        <begin position="196"/>
        <end position="387"/>
    </location>
</feature>
<feature type="transmembrane region" description="Helical" evidence="10">
    <location>
        <begin position="319"/>
        <end position="345"/>
    </location>
</feature>
<evidence type="ECO:0000256" key="4">
    <source>
        <dbReference type="ARBA" id="ARBA00022692"/>
    </source>
</evidence>
<feature type="transmembrane region" description="Helical" evidence="10">
    <location>
        <begin position="235"/>
        <end position="255"/>
    </location>
</feature>
<keyword evidence="8 10" id="KW-0472">Membrane</keyword>
<dbReference type="InterPro" id="IPR035906">
    <property type="entry name" value="MetI-like_sf"/>
</dbReference>
<keyword evidence="5" id="KW-0571">Peptide transport</keyword>
<evidence type="ECO:0000256" key="6">
    <source>
        <dbReference type="ARBA" id="ARBA00022927"/>
    </source>
</evidence>
<evidence type="ECO:0000256" key="7">
    <source>
        <dbReference type="ARBA" id="ARBA00022989"/>
    </source>
</evidence>
<dbReference type="InterPro" id="IPR025966">
    <property type="entry name" value="OppC_N"/>
</dbReference>
<keyword evidence="7 10" id="KW-1133">Transmembrane helix</keyword>
<protein>
    <submittedName>
        <fullName evidence="12">ABC transporter permease</fullName>
    </submittedName>
</protein>
<feature type="transmembrane region" description="Helical" evidence="10">
    <location>
        <begin position="365"/>
        <end position="387"/>
    </location>
</feature>
<feature type="transmembrane region" description="Helical" evidence="10">
    <location>
        <begin position="198"/>
        <end position="223"/>
    </location>
</feature>
<dbReference type="AlphaFoldDB" id="A0A3P7P0E2"/>
<keyword evidence="13" id="KW-1185">Reference proteome</keyword>
<dbReference type="Gene3D" id="1.10.3720.10">
    <property type="entry name" value="MetI-like"/>
    <property type="match status" value="1"/>
</dbReference>
<dbReference type="InterPro" id="IPR050366">
    <property type="entry name" value="BP-dependent_transpt_permease"/>
</dbReference>